<gene>
    <name evidence="1" type="ORF">GGR21_002062</name>
</gene>
<proteinExistence type="predicted"/>
<evidence type="ECO:0000313" key="1">
    <source>
        <dbReference type="EMBL" id="MBB4036161.1"/>
    </source>
</evidence>
<dbReference type="InterPro" id="IPR019861">
    <property type="entry name" value="PorP/SprF_Bacteroidetes"/>
</dbReference>
<evidence type="ECO:0000313" key="2">
    <source>
        <dbReference type="Proteomes" id="UP000555103"/>
    </source>
</evidence>
<organism evidence="1 2">
    <name type="scientific">Dysgonomonas hofstadii</name>
    <dbReference type="NCBI Taxonomy" id="637886"/>
    <lineage>
        <taxon>Bacteria</taxon>
        <taxon>Pseudomonadati</taxon>
        <taxon>Bacteroidota</taxon>
        <taxon>Bacteroidia</taxon>
        <taxon>Bacteroidales</taxon>
        <taxon>Dysgonomonadaceae</taxon>
        <taxon>Dysgonomonas</taxon>
    </lineage>
</organism>
<dbReference type="Pfam" id="PF11751">
    <property type="entry name" value="PorP_SprF"/>
    <property type="match status" value="1"/>
</dbReference>
<dbReference type="AlphaFoldDB" id="A0A840CM16"/>
<reference evidence="1 2" key="1">
    <citation type="submission" date="2020-08" db="EMBL/GenBank/DDBJ databases">
        <title>Genomic Encyclopedia of Type Strains, Phase IV (KMG-IV): sequencing the most valuable type-strain genomes for metagenomic binning, comparative biology and taxonomic classification.</title>
        <authorList>
            <person name="Goeker M."/>
        </authorList>
    </citation>
    <scope>NUCLEOTIDE SEQUENCE [LARGE SCALE GENOMIC DNA]</scope>
    <source>
        <strain evidence="1 2">DSM 104969</strain>
    </source>
</reference>
<sequence length="301" mass="34032">MGLGSVYGQWDPQLSQYWRMKNYYNPAFIAETNNIESALLHRRQWEGFTDPPISSIVSMNMPVKFFGKEHGVGIIMTNEKFGLFSNTYMMGQYMYKFKFKNNKFLHIGIQGGMLNIDFDAASIHIPESDYHDQNDPAKPTGSGSKTVDGGLGVAWIAPKYYVGFSVNHLWEPKFDIAEDRSAFVGRTYYLMGGYNIMLNNPLLELQPSAFLKSDAVVWQLDLTSKVEYNKMFNGGISWRKGEGFVFLLGVKIRNIDAGYSYDLNTGSALSASNGSHELFIRYSIPLTKKREPGPSKSIRIL</sequence>
<keyword evidence="2" id="KW-1185">Reference proteome</keyword>
<dbReference type="NCBIfam" id="TIGR03519">
    <property type="entry name" value="T9SS_PorP_fam"/>
    <property type="match status" value="1"/>
</dbReference>
<protein>
    <submittedName>
        <fullName evidence="1">Type IX secretion system PorP/SprF family membrane protein</fullName>
    </submittedName>
</protein>
<comment type="caution">
    <text evidence="1">The sequence shown here is derived from an EMBL/GenBank/DDBJ whole genome shotgun (WGS) entry which is preliminary data.</text>
</comment>
<dbReference type="EMBL" id="JACIEP010000006">
    <property type="protein sequence ID" value="MBB4036161.1"/>
    <property type="molecule type" value="Genomic_DNA"/>
</dbReference>
<dbReference type="Proteomes" id="UP000555103">
    <property type="component" value="Unassembled WGS sequence"/>
</dbReference>
<name>A0A840CM16_9BACT</name>
<accession>A0A840CM16</accession>